<evidence type="ECO:0000256" key="7">
    <source>
        <dbReference type="ARBA" id="ARBA00023098"/>
    </source>
</evidence>
<comment type="catalytic activity">
    <reaction evidence="1">
        <text>(3S)-hydroxyhexadecanoyl-CoA = (2E)-hexadecenoyl-CoA + H2O</text>
        <dbReference type="Rhea" id="RHEA:31163"/>
        <dbReference type="ChEBI" id="CHEBI:15377"/>
        <dbReference type="ChEBI" id="CHEBI:61526"/>
        <dbReference type="ChEBI" id="CHEBI:62613"/>
    </reaction>
    <physiologicalReaction direction="right-to-left" evidence="1">
        <dbReference type="Rhea" id="RHEA:31165"/>
    </physiologicalReaction>
</comment>
<comment type="catalytic activity">
    <reaction evidence="10">
        <text>(3S)-hydroxyhexadecanoyl-CoA + NAD(+) = 3-oxohexadecanoyl-CoA + NADH + H(+)</text>
        <dbReference type="Rhea" id="RHEA:31159"/>
        <dbReference type="ChEBI" id="CHEBI:15378"/>
        <dbReference type="ChEBI" id="CHEBI:57349"/>
        <dbReference type="ChEBI" id="CHEBI:57540"/>
        <dbReference type="ChEBI" id="CHEBI:57945"/>
        <dbReference type="ChEBI" id="CHEBI:62613"/>
    </reaction>
    <physiologicalReaction direction="left-to-right" evidence="10">
        <dbReference type="Rhea" id="RHEA:31160"/>
    </physiologicalReaction>
</comment>
<keyword evidence="4" id="KW-0276">Fatty acid metabolism</keyword>
<keyword evidence="9" id="KW-0511">Multifunctional enzyme</keyword>
<dbReference type="SUPFAM" id="SSF51735">
    <property type="entry name" value="NAD(P)-binding Rossmann-fold domains"/>
    <property type="match status" value="1"/>
</dbReference>
<comment type="caution">
    <text evidence="14">The sequence shown here is derived from an EMBL/GenBank/DDBJ whole genome shotgun (WGS) entry which is preliminary data.</text>
</comment>
<evidence type="ECO:0008006" key="16">
    <source>
        <dbReference type="Google" id="ProtNLM"/>
    </source>
</evidence>
<dbReference type="InterPro" id="IPR006108">
    <property type="entry name" value="3HC_DH_C"/>
</dbReference>
<evidence type="ECO:0000259" key="12">
    <source>
        <dbReference type="Pfam" id="PF00725"/>
    </source>
</evidence>
<dbReference type="EMBL" id="JARBDR010000813">
    <property type="protein sequence ID" value="KAJ8305975.1"/>
    <property type="molecule type" value="Genomic_DNA"/>
</dbReference>
<dbReference type="InterPro" id="IPR008927">
    <property type="entry name" value="6-PGluconate_DH-like_C_sf"/>
</dbReference>
<dbReference type="Pfam" id="PF02737">
    <property type="entry name" value="3HCDH_N"/>
    <property type="match status" value="1"/>
</dbReference>
<evidence type="ECO:0000313" key="15">
    <source>
        <dbReference type="Proteomes" id="UP001217089"/>
    </source>
</evidence>
<keyword evidence="7" id="KW-0443">Lipid metabolism</keyword>
<dbReference type="InterPro" id="IPR001753">
    <property type="entry name" value="Enoyl-CoA_hydra/iso"/>
</dbReference>
<evidence type="ECO:0000256" key="5">
    <source>
        <dbReference type="ARBA" id="ARBA00023002"/>
    </source>
</evidence>
<evidence type="ECO:0000256" key="10">
    <source>
        <dbReference type="ARBA" id="ARBA00047613"/>
    </source>
</evidence>
<dbReference type="Pfam" id="PF00378">
    <property type="entry name" value="ECH_1"/>
    <property type="match status" value="1"/>
</dbReference>
<evidence type="ECO:0000256" key="11">
    <source>
        <dbReference type="ARBA" id="ARBA00048361"/>
    </source>
</evidence>
<evidence type="ECO:0000256" key="9">
    <source>
        <dbReference type="ARBA" id="ARBA00023268"/>
    </source>
</evidence>
<feature type="domain" description="3-hydroxyacyl-CoA dehydrogenase NAD binding" evidence="13">
    <location>
        <begin position="427"/>
        <end position="598"/>
    </location>
</feature>
<dbReference type="InterPro" id="IPR029045">
    <property type="entry name" value="ClpP/crotonase-like_dom_sf"/>
</dbReference>
<accession>A0ABQ9ELB4</accession>
<evidence type="ECO:0000256" key="4">
    <source>
        <dbReference type="ARBA" id="ARBA00022832"/>
    </source>
</evidence>
<keyword evidence="5" id="KW-0560">Oxidoreductase</keyword>
<dbReference type="SUPFAM" id="SSF52096">
    <property type="entry name" value="ClpP/crotonase"/>
    <property type="match status" value="1"/>
</dbReference>
<dbReference type="SUPFAM" id="SSF48179">
    <property type="entry name" value="6-phosphogluconate dehydrogenase C-terminal domain-like"/>
    <property type="match status" value="2"/>
</dbReference>
<name>A0ABQ9ELB4_TEGGR</name>
<evidence type="ECO:0000256" key="8">
    <source>
        <dbReference type="ARBA" id="ARBA00023239"/>
    </source>
</evidence>
<reference evidence="14 15" key="1">
    <citation type="submission" date="2022-12" db="EMBL/GenBank/DDBJ databases">
        <title>Chromosome-level genome of Tegillarca granosa.</title>
        <authorList>
            <person name="Kim J."/>
        </authorList>
    </citation>
    <scope>NUCLEOTIDE SEQUENCE [LARGE SCALE GENOMIC DNA]</scope>
    <source>
        <strain evidence="14">Teg-2019</strain>
        <tissue evidence="14">Adductor muscle</tissue>
    </source>
</reference>
<gene>
    <name evidence="14" type="ORF">KUTeg_016520</name>
</gene>
<evidence type="ECO:0000256" key="1">
    <source>
        <dbReference type="ARBA" id="ARBA00000469"/>
    </source>
</evidence>
<evidence type="ECO:0000256" key="6">
    <source>
        <dbReference type="ARBA" id="ARBA00023027"/>
    </source>
</evidence>
<evidence type="ECO:0000259" key="13">
    <source>
        <dbReference type="Pfam" id="PF02737"/>
    </source>
</evidence>
<evidence type="ECO:0000256" key="3">
    <source>
        <dbReference type="ARBA" id="ARBA00007005"/>
    </source>
</evidence>
<evidence type="ECO:0000313" key="14">
    <source>
        <dbReference type="EMBL" id="KAJ8305975.1"/>
    </source>
</evidence>
<keyword evidence="15" id="KW-1185">Reference proteome</keyword>
<comment type="catalytic activity">
    <reaction evidence="11">
        <text>(3S)-hydroxydecanoyl-CoA + NAD(+) = 3-oxodecanoyl-CoA + NADH + H(+)</text>
        <dbReference type="Rhea" id="RHEA:31187"/>
        <dbReference type="ChEBI" id="CHEBI:15378"/>
        <dbReference type="ChEBI" id="CHEBI:57540"/>
        <dbReference type="ChEBI" id="CHEBI:57945"/>
        <dbReference type="ChEBI" id="CHEBI:62548"/>
        <dbReference type="ChEBI" id="CHEBI:62616"/>
    </reaction>
    <physiologicalReaction direction="left-to-right" evidence="11">
        <dbReference type="Rhea" id="RHEA:31188"/>
    </physiologicalReaction>
</comment>
<dbReference type="Gene3D" id="3.40.50.720">
    <property type="entry name" value="NAD(P)-binding Rossmann-like Domain"/>
    <property type="match status" value="1"/>
</dbReference>
<dbReference type="CDD" id="cd06558">
    <property type="entry name" value="crotonase-like"/>
    <property type="match status" value="1"/>
</dbReference>
<dbReference type="PANTHER" id="PTHR43612">
    <property type="entry name" value="TRIFUNCTIONAL ENZYME SUBUNIT ALPHA"/>
    <property type="match status" value="1"/>
</dbReference>
<organism evidence="14 15">
    <name type="scientific">Tegillarca granosa</name>
    <name type="common">Malaysian cockle</name>
    <name type="synonym">Anadara granosa</name>
    <dbReference type="NCBI Taxonomy" id="220873"/>
    <lineage>
        <taxon>Eukaryota</taxon>
        <taxon>Metazoa</taxon>
        <taxon>Spiralia</taxon>
        <taxon>Lophotrochozoa</taxon>
        <taxon>Mollusca</taxon>
        <taxon>Bivalvia</taxon>
        <taxon>Autobranchia</taxon>
        <taxon>Pteriomorphia</taxon>
        <taxon>Arcoida</taxon>
        <taxon>Arcoidea</taxon>
        <taxon>Arcidae</taxon>
        <taxon>Tegillarca</taxon>
    </lineage>
</organism>
<protein>
    <recommendedName>
        <fullName evidence="16">Enoyl-CoA hydratase</fullName>
    </recommendedName>
</protein>
<dbReference type="InterPro" id="IPR006176">
    <property type="entry name" value="3-OHacyl-CoA_DH_NAD-bd"/>
</dbReference>
<dbReference type="Proteomes" id="UP001217089">
    <property type="component" value="Unassembled WGS sequence"/>
</dbReference>
<dbReference type="Gene3D" id="3.90.226.10">
    <property type="entry name" value="2-enoyl-CoA Hydratase, Chain A, domain 1"/>
    <property type="match status" value="2"/>
</dbReference>
<dbReference type="Pfam" id="PF00725">
    <property type="entry name" value="3HCDH"/>
    <property type="match status" value="1"/>
</dbReference>
<dbReference type="Gene3D" id="1.10.1040.50">
    <property type="match status" value="1"/>
</dbReference>
<comment type="pathway">
    <text evidence="2">Lipid metabolism; fatty acid beta-oxidation.</text>
</comment>
<keyword evidence="8" id="KW-0456">Lyase</keyword>
<sequence length="815" mass="90168">MSSQSKCFYSNLHDGYLYINIINKHIKLEVKDGIAVVNTLNKEVNKEVVSVMNQVLQDKTVKGVVLMSGKPGCFIAGADIGMLEACKTAEEVTEIARGGQEIFQRIEDSNKPVVAAIMGSCLGGGCETALACQYRIAVDDKNTTLSQPEVLLGLLPGAGGTQRLPKMVGAANALPLLLTGKNLRASKAKKMGIVDQKKNFSSSNTFLDDICETHVLGKNISTVWLILGLYSCILKMLAEAAVDFIKKNTEFFFIKYLFDDICDTHVLRKYFKSVVYSWIIFMHLHNILINLRNFLSSFAFRHIFTILLLEKKGLADGSLKKTPRKKNLQEKVFDYIFGYKFVRNYIFKTAKATVMKQTKGLFPAPLKIIEVVRTGVEKGPEAGYAHEREAFGELAMTKESKALIGLFHGRTACKKNSYGTPEKKAEKLAVLGAGLMGAGIAQVSIARGLDTIMKDISQEGVSRGQEQVYKGLALDAKKKKITTFERDTIYSKLVPTLNYENFDQVDMVIEAVFEDIVYFVLYIREDCIFASNTSALPISKIAEASKRPEKVIGMHYFSPVDKMELLEIITTDKTSKDTIASAVDVGLRQGKSVIVVKDGPGFYTTREQLDPANLNKLSTSFGFPIGISTLADEVGIDVATHVAEDLGKIFGERFQGGNINVLKDMVAAGFLGRKSGKGIFEYQPGVKSRPLNEEGLKILKKYHVPAPAGLAYKIISSFRITDEDCQYRLISRLVNESVMCLQEGILSSPLEGDIGAVFGIGFPAHLGGPFRYLDLYGAKQLVDRMLRYQQLYGNQFTPCQLLLDHANDSSKRFHK</sequence>
<feature type="domain" description="3-hydroxyacyl-CoA dehydrogenase C-terminal" evidence="12">
    <location>
        <begin position="609"/>
        <end position="682"/>
    </location>
</feature>
<proteinExistence type="inferred from homology"/>
<evidence type="ECO:0000256" key="2">
    <source>
        <dbReference type="ARBA" id="ARBA00005005"/>
    </source>
</evidence>
<keyword evidence="6" id="KW-0520">NAD</keyword>
<dbReference type="InterPro" id="IPR036291">
    <property type="entry name" value="NAD(P)-bd_dom_sf"/>
</dbReference>
<comment type="similarity">
    <text evidence="3">In the central section; belongs to the 3-hydroxyacyl-CoA dehydrogenase family.</text>
</comment>
<dbReference type="InterPro" id="IPR050136">
    <property type="entry name" value="FA_oxidation_alpha_subunit"/>
</dbReference>
<dbReference type="PANTHER" id="PTHR43612:SF3">
    <property type="entry name" value="TRIFUNCTIONAL ENZYME SUBUNIT ALPHA, MITOCHONDRIAL"/>
    <property type="match status" value="1"/>
</dbReference>